<keyword evidence="3 5" id="KW-0067">ATP-binding</keyword>
<dbReference type="Proteomes" id="UP000199350">
    <property type="component" value="Chromosome I"/>
</dbReference>
<gene>
    <name evidence="5" type="ORF">SAMN04488535_0893</name>
</gene>
<dbReference type="GO" id="GO:0005524">
    <property type="term" value="F:ATP binding"/>
    <property type="evidence" value="ECO:0007669"/>
    <property type="project" value="UniProtKB-KW"/>
</dbReference>
<evidence type="ECO:0000256" key="2">
    <source>
        <dbReference type="ARBA" id="ARBA00022741"/>
    </source>
</evidence>
<dbReference type="Pfam" id="PF00005">
    <property type="entry name" value="ABC_tran"/>
    <property type="match status" value="1"/>
</dbReference>
<dbReference type="PANTHER" id="PTHR24220:SF692">
    <property type="entry name" value="ABC TRANSPORTER DOMAIN-CONTAINING PROTEIN"/>
    <property type="match status" value="1"/>
</dbReference>
<accession>A0A1G9N6Q7</accession>
<dbReference type="Gene3D" id="3.40.50.300">
    <property type="entry name" value="P-loop containing nucleotide triphosphate hydrolases"/>
    <property type="match status" value="1"/>
</dbReference>
<protein>
    <submittedName>
        <fullName evidence="5">Putative ABC transport system ATP-binding protein</fullName>
    </submittedName>
</protein>
<evidence type="ECO:0000259" key="4">
    <source>
        <dbReference type="PROSITE" id="PS50893"/>
    </source>
</evidence>
<dbReference type="InterPro" id="IPR003593">
    <property type="entry name" value="AAA+_ATPase"/>
</dbReference>
<dbReference type="PANTHER" id="PTHR24220">
    <property type="entry name" value="IMPORT ATP-BINDING PROTEIN"/>
    <property type="match status" value="1"/>
</dbReference>
<dbReference type="InterPro" id="IPR015854">
    <property type="entry name" value="ABC_transpr_LolD-like"/>
</dbReference>
<dbReference type="GO" id="GO:0022857">
    <property type="term" value="F:transmembrane transporter activity"/>
    <property type="evidence" value="ECO:0007669"/>
    <property type="project" value="TreeGrafter"/>
</dbReference>
<dbReference type="EMBL" id="LT629700">
    <property type="protein sequence ID" value="SDL82232.1"/>
    <property type="molecule type" value="Genomic_DNA"/>
</dbReference>
<dbReference type="InterPro" id="IPR017911">
    <property type="entry name" value="MacB-like_ATP-bd"/>
</dbReference>
<dbReference type="STRING" id="38302.SAMN04488535_0893"/>
<dbReference type="AlphaFoldDB" id="A0A1G9N6Q7"/>
<dbReference type="GO" id="GO:0016887">
    <property type="term" value="F:ATP hydrolysis activity"/>
    <property type="evidence" value="ECO:0007669"/>
    <property type="project" value="InterPro"/>
</dbReference>
<dbReference type="InterPro" id="IPR027417">
    <property type="entry name" value="P-loop_NTPase"/>
</dbReference>
<keyword evidence="2" id="KW-0547">Nucleotide-binding</keyword>
<feature type="domain" description="ABC transporter" evidence="4">
    <location>
        <begin position="21"/>
        <end position="253"/>
    </location>
</feature>
<dbReference type="CDD" id="cd03255">
    <property type="entry name" value="ABC_MJ0796_LolCDE_FtsE"/>
    <property type="match status" value="1"/>
</dbReference>
<dbReference type="InterPro" id="IPR003439">
    <property type="entry name" value="ABC_transporter-like_ATP-bd"/>
</dbReference>
<dbReference type="PROSITE" id="PS00211">
    <property type="entry name" value="ABC_TRANSPORTER_1"/>
    <property type="match status" value="1"/>
</dbReference>
<keyword evidence="6" id="KW-1185">Reference proteome</keyword>
<keyword evidence="1" id="KW-0813">Transport</keyword>
<dbReference type="SMART" id="SM00382">
    <property type="entry name" value="AAA"/>
    <property type="match status" value="1"/>
</dbReference>
<name>A0A1G9N6Q7_9CORY</name>
<evidence type="ECO:0000313" key="6">
    <source>
        <dbReference type="Proteomes" id="UP000199350"/>
    </source>
</evidence>
<dbReference type="SUPFAM" id="SSF52540">
    <property type="entry name" value="P-loop containing nucleoside triphosphate hydrolases"/>
    <property type="match status" value="1"/>
</dbReference>
<reference evidence="6" key="1">
    <citation type="submission" date="2016-10" db="EMBL/GenBank/DDBJ databases">
        <authorList>
            <person name="Varghese N."/>
            <person name="Submissions S."/>
        </authorList>
    </citation>
    <scope>NUCLEOTIDE SEQUENCE [LARGE SCALE GENOMIC DNA]</scope>
    <source>
        <strain evidence="6">DSM 20632</strain>
    </source>
</reference>
<evidence type="ECO:0000256" key="3">
    <source>
        <dbReference type="ARBA" id="ARBA00022840"/>
    </source>
</evidence>
<evidence type="ECO:0000313" key="5">
    <source>
        <dbReference type="EMBL" id="SDL82232.1"/>
    </source>
</evidence>
<dbReference type="GO" id="GO:0005886">
    <property type="term" value="C:plasma membrane"/>
    <property type="evidence" value="ECO:0007669"/>
    <property type="project" value="TreeGrafter"/>
</dbReference>
<sequence>MTVPDTPAATSPNMADTGLLIDMRRIVKTYNPGEPGEVRVLHGIDFYTAQSEFVSIVGPSGCGKSTLMNLIGMLDRPTEGAYAFNGEPVYAKVDQELAAYRSQNIGFIFQNFNLIGRIDALQNVAMPMMYAGVDKREREELAADLLNKMGMGDRLNHLPNELSGGQKQRVAIARSLANDPDLLLADEPTGALDSKTGRMVMDLFHELHEDLGKAIVFITHNPELAEETERIVEMKDGDIDAIRRPAGRRAGED</sequence>
<dbReference type="PROSITE" id="PS50893">
    <property type="entry name" value="ABC_TRANSPORTER_2"/>
    <property type="match status" value="1"/>
</dbReference>
<dbReference type="InterPro" id="IPR017871">
    <property type="entry name" value="ABC_transporter-like_CS"/>
</dbReference>
<dbReference type="FunFam" id="3.40.50.300:FF:000032">
    <property type="entry name" value="Export ABC transporter ATP-binding protein"/>
    <property type="match status" value="1"/>
</dbReference>
<organism evidence="5 6">
    <name type="scientific">Corynebacterium mycetoides</name>
    <dbReference type="NCBI Taxonomy" id="38302"/>
    <lineage>
        <taxon>Bacteria</taxon>
        <taxon>Bacillati</taxon>
        <taxon>Actinomycetota</taxon>
        <taxon>Actinomycetes</taxon>
        <taxon>Mycobacteriales</taxon>
        <taxon>Corynebacteriaceae</taxon>
        <taxon>Corynebacterium</taxon>
    </lineage>
</organism>
<evidence type="ECO:0000256" key="1">
    <source>
        <dbReference type="ARBA" id="ARBA00022448"/>
    </source>
</evidence>
<dbReference type="GO" id="GO:0098796">
    <property type="term" value="C:membrane protein complex"/>
    <property type="evidence" value="ECO:0007669"/>
    <property type="project" value="UniProtKB-ARBA"/>
</dbReference>
<proteinExistence type="predicted"/>